<accession>A0A8E0KJT0</accession>
<evidence type="ECO:0000256" key="5">
    <source>
        <dbReference type="SAM" id="Phobius"/>
    </source>
</evidence>
<dbReference type="SUPFAM" id="SSF52833">
    <property type="entry name" value="Thioredoxin-like"/>
    <property type="match status" value="1"/>
</dbReference>
<evidence type="ECO:0000256" key="2">
    <source>
        <dbReference type="ARBA" id="ARBA00023002"/>
    </source>
</evidence>
<keyword evidence="4" id="KW-0676">Redox-active center</keyword>
<reference evidence="8" key="1">
    <citation type="journal article" date="2013" name="Genome Announc.">
        <title>Draft Genome Sequence of the Dimorphic Prosthecate Bacterium Brevundimonas abyssalis TAR-001T.</title>
        <authorList>
            <person name="Tsubouchi T."/>
            <person name="Nishi S."/>
            <person name="Usui K."/>
            <person name="Shimane Y."/>
            <person name="Takaki Y."/>
            <person name="Maruyama T."/>
            <person name="Hatada Y."/>
        </authorList>
    </citation>
    <scope>NUCLEOTIDE SEQUENCE [LARGE SCALE GENOMIC DNA]</scope>
    <source>
        <strain evidence="8">TAR-001</strain>
    </source>
</reference>
<comment type="caution">
    <text evidence="7">The sequence shown here is derived from an EMBL/GenBank/DDBJ whole genome shotgun (WGS) entry which is preliminary data.</text>
</comment>
<feature type="transmembrane region" description="Helical" evidence="5">
    <location>
        <begin position="24"/>
        <end position="44"/>
    </location>
</feature>
<dbReference type="GO" id="GO:0016491">
    <property type="term" value="F:oxidoreductase activity"/>
    <property type="evidence" value="ECO:0007669"/>
    <property type="project" value="UniProtKB-KW"/>
</dbReference>
<keyword evidence="8" id="KW-1185">Reference proteome</keyword>
<keyword evidence="5" id="KW-0812">Transmembrane</keyword>
<keyword evidence="1" id="KW-0732">Signal</keyword>
<dbReference type="InterPro" id="IPR013766">
    <property type="entry name" value="Thioredoxin_domain"/>
</dbReference>
<evidence type="ECO:0000259" key="6">
    <source>
        <dbReference type="PROSITE" id="PS51352"/>
    </source>
</evidence>
<organism evidence="7 8">
    <name type="scientific">Brevundimonas abyssalis TAR-001</name>
    <dbReference type="NCBI Taxonomy" id="1391729"/>
    <lineage>
        <taxon>Bacteria</taxon>
        <taxon>Pseudomonadati</taxon>
        <taxon>Pseudomonadota</taxon>
        <taxon>Alphaproteobacteria</taxon>
        <taxon>Caulobacterales</taxon>
        <taxon>Caulobacteraceae</taxon>
        <taxon>Brevundimonas</taxon>
    </lineage>
</organism>
<evidence type="ECO:0000256" key="4">
    <source>
        <dbReference type="ARBA" id="ARBA00023284"/>
    </source>
</evidence>
<evidence type="ECO:0000313" key="8">
    <source>
        <dbReference type="Proteomes" id="UP000016569"/>
    </source>
</evidence>
<keyword evidence="5" id="KW-0472">Membrane</keyword>
<dbReference type="Pfam" id="PF01323">
    <property type="entry name" value="DSBA"/>
    <property type="match status" value="1"/>
</dbReference>
<sequence length="264" mass="27821">MTDDADRPAELPSGRSGWTRDPRLGLAALGVSVVALGVSALPWITGGDFDGRVRAYLLSHPEVLEEMLQARQIQQQAAGTEAINAAISADPSLIAPDPRDPAVGPAPEQAAATVIEFFDYRCPGCKSVAPGMLALIQANPDVRFVFKEWPILDRGDDATSNYAARAALAAHAQGRYLEVHQALMAEPALDVAAVDQILQEAGVDMNAARAFITSEAAERHVGDIHDAARQMNLQGTPTFIVNGRATDGIDPQVVAQAIAAARGG</sequence>
<dbReference type="InterPro" id="IPR041205">
    <property type="entry name" value="ScsC_N"/>
</dbReference>
<dbReference type="Pfam" id="PF18312">
    <property type="entry name" value="ScsC_N"/>
    <property type="match status" value="1"/>
</dbReference>
<dbReference type="EMBL" id="BATC01000017">
    <property type="protein sequence ID" value="GAD59051.1"/>
    <property type="molecule type" value="Genomic_DNA"/>
</dbReference>
<gene>
    <name evidence="7" type="ORF">MBEBAB_1301</name>
</gene>
<keyword evidence="3" id="KW-1015">Disulfide bond</keyword>
<dbReference type="PANTHER" id="PTHR13887:SF14">
    <property type="entry name" value="DISULFIDE BOND FORMATION PROTEIN D"/>
    <property type="match status" value="1"/>
</dbReference>
<proteinExistence type="predicted"/>
<dbReference type="Gene3D" id="3.40.30.10">
    <property type="entry name" value="Glutaredoxin"/>
    <property type="match status" value="1"/>
</dbReference>
<dbReference type="InterPro" id="IPR036249">
    <property type="entry name" value="Thioredoxin-like_sf"/>
</dbReference>
<dbReference type="OrthoDB" id="9780147at2"/>
<keyword evidence="5" id="KW-1133">Transmembrane helix</keyword>
<dbReference type="InterPro" id="IPR001853">
    <property type="entry name" value="DSBA-like_thioredoxin_dom"/>
</dbReference>
<evidence type="ECO:0000313" key="7">
    <source>
        <dbReference type="EMBL" id="GAD59051.1"/>
    </source>
</evidence>
<dbReference type="PANTHER" id="PTHR13887">
    <property type="entry name" value="GLUTATHIONE S-TRANSFERASE KAPPA"/>
    <property type="match status" value="1"/>
</dbReference>
<evidence type="ECO:0000256" key="1">
    <source>
        <dbReference type="ARBA" id="ARBA00022729"/>
    </source>
</evidence>
<protein>
    <submittedName>
        <fullName evidence="7">27kDa outer membrane protein</fullName>
    </submittedName>
</protein>
<name>A0A8E0KJT0_9CAUL</name>
<dbReference type="Proteomes" id="UP000016569">
    <property type="component" value="Unassembled WGS sequence"/>
</dbReference>
<dbReference type="AlphaFoldDB" id="A0A8E0KJT0"/>
<keyword evidence="2" id="KW-0560">Oxidoreductase</keyword>
<dbReference type="RefSeq" id="WP_021697147.1">
    <property type="nucleotide sequence ID" value="NZ_BATC01000017.1"/>
</dbReference>
<feature type="domain" description="Thioredoxin" evidence="6">
    <location>
        <begin position="89"/>
        <end position="263"/>
    </location>
</feature>
<evidence type="ECO:0000256" key="3">
    <source>
        <dbReference type="ARBA" id="ARBA00023157"/>
    </source>
</evidence>
<dbReference type="PROSITE" id="PS51352">
    <property type="entry name" value="THIOREDOXIN_2"/>
    <property type="match status" value="1"/>
</dbReference>